<dbReference type="InterPro" id="IPR042651">
    <property type="entry name" value="Rgs22"/>
</dbReference>
<dbReference type="PANTHER" id="PTHR46583:SF1">
    <property type="entry name" value="REGULATOR OF G-PROTEIN SIGNALING 22"/>
    <property type="match status" value="1"/>
</dbReference>
<dbReference type="SUPFAM" id="SSF48097">
    <property type="entry name" value="Regulator of G-protein signaling, RGS"/>
    <property type="match status" value="4"/>
</dbReference>
<feature type="domain" description="RGS" evidence="2">
    <location>
        <begin position="333"/>
        <end position="386"/>
    </location>
</feature>
<dbReference type="GeneTree" id="ENSGT00500000044936"/>
<dbReference type="GO" id="GO:0005737">
    <property type="term" value="C:cytoplasm"/>
    <property type="evidence" value="ECO:0007669"/>
    <property type="project" value="TreeGrafter"/>
</dbReference>
<reference evidence="3" key="1">
    <citation type="submission" date="2025-08" db="UniProtKB">
        <authorList>
            <consortium name="Ensembl"/>
        </authorList>
    </citation>
    <scope>IDENTIFICATION</scope>
</reference>
<dbReference type="STRING" id="8078.ENSFHEP00000032555"/>
<dbReference type="InterPro" id="IPR044926">
    <property type="entry name" value="RGS_subdomain_2"/>
</dbReference>
<reference evidence="3" key="2">
    <citation type="submission" date="2025-09" db="UniProtKB">
        <authorList>
            <consortium name="Ensembl"/>
        </authorList>
    </citation>
    <scope>IDENTIFICATION</scope>
</reference>
<dbReference type="GO" id="GO:0001965">
    <property type="term" value="F:G-protein alpha-subunit binding"/>
    <property type="evidence" value="ECO:0007669"/>
    <property type="project" value="InterPro"/>
</dbReference>
<sequence>MCGVTSAEIPSLTTDNLESYLASDTVLVYYFNEFLSLPSFSEALVYNQEFGLFEVVNGAAQFVSKRIRTALKLRKSFLVSGDPLVFSSAPPPDNHYSVCCLDKGQGIRWIKEKRLPFFLRSDCYHEYRLAKLLFRCNPNFCGHERKRRSDRGSCSASELHCCSCIKESFNAFKVLRRSRSPESISVKQAFSHLECEQTEEDYSSGLSAGHGEQHCLSRTCDNMAADKQLKYLADRVVNQVLKDAVNMLHRERWAETSERVSKSGHQSNLSRTGKQDNIRLDREKETFINAVMRRRAMPAGVEKSREMGGKVTNKTNAVVLGWQDSCCYGNRPGFNEFKEFLRGTTGEKLLNLWMDVERLRAMPHNERKNRYLVVMRSWYLLSSSPSCMHVEQLSRLGLTTSPCWTESKLCSVQGLLTEPLLNYWLPRFRTSQCVQDVLNAPPRVGLWTAACCYSSQSGKKLCSGSTINSWNQDVNLFPFPHSAFTQRSIACRLPPGRRMERMLQSLFAEFRTGQYFTHFCEQSGNQLWVNAVYFWRDLQHYHELFYQDGLDPYRVQREAQLLYSTYVFSSARRSINVSAEVQREVYNRLLPAFEELFDGVVEHALDILLEPWTLLINADQESFQQVCVQEEVRCIDSPEYRELQNLYRASEQQLGQRKFFPSSIPPSTHSKGSRDRDSWSSVSPIYRGYRLGSILGQHHEIGHFMNFLQEHDASIHLMCWLDLERYRRTSKKKNKAIRQERSSQIAAKYLNKKYFFSPASPATAEQQKDILRWAGGQERLKSEDLSNAVVMEIQEIIRNHIEETWMPLFLSTKEFIERQKNKEELRTAERFSQHIYHRSRARKGATKPERLWMSCSKEILLLRRALLDPSTCQYFQHFVSLKGDFLENDVRFWVEVQRYKDLCHSHSKPAIIQQKISTIISCFINSSMPPALQIDISPDQAQHILEKRHELGPYIFREAQCSVNC</sequence>
<protein>
    <submittedName>
        <fullName evidence="3">Regulator of G protein signaling 22</fullName>
    </submittedName>
</protein>
<feature type="compositionally biased region" description="Polar residues" evidence="1">
    <location>
        <begin position="263"/>
        <end position="272"/>
    </location>
</feature>
<organism evidence="3 4">
    <name type="scientific">Fundulus heteroclitus</name>
    <name type="common">Killifish</name>
    <name type="synonym">Mummichog</name>
    <dbReference type="NCBI Taxonomy" id="8078"/>
    <lineage>
        <taxon>Eukaryota</taxon>
        <taxon>Metazoa</taxon>
        <taxon>Chordata</taxon>
        <taxon>Craniata</taxon>
        <taxon>Vertebrata</taxon>
        <taxon>Euteleostomi</taxon>
        <taxon>Actinopterygii</taxon>
        <taxon>Neopterygii</taxon>
        <taxon>Teleostei</taxon>
        <taxon>Neoteleostei</taxon>
        <taxon>Acanthomorphata</taxon>
        <taxon>Ovalentaria</taxon>
        <taxon>Atherinomorphae</taxon>
        <taxon>Cyprinodontiformes</taxon>
        <taxon>Fundulidae</taxon>
        <taxon>Fundulus</taxon>
    </lineage>
</organism>
<dbReference type="Ensembl" id="ENSFHET00000026042.1">
    <property type="protein sequence ID" value="ENSFHEP00000032555.1"/>
    <property type="gene ID" value="ENSFHEG00000019070.1"/>
</dbReference>
<evidence type="ECO:0000313" key="3">
    <source>
        <dbReference type="Ensembl" id="ENSFHEP00000032555.1"/>
    </source>
</evidence>
<dbReference type="AlphaFoldDB" id="A0A3Q2UM25"/>
<dbReference type="Pfam" id="PF00615">
    <property type="entry name" value="RGS"/>
    <property type="match status" value="2"/>
</dbReference>
<dbReference type="GO" id="GO:0009966">
    <property type="term" value="P:regulation of signal transduction"/>
    <property type="evidence" value="ECO:0007669"/>
    <property type="project" value="InterPro"/>
</dbReference>
<dbReference type="Proteomes" id="UP000265000">
    <property type="component" value="Unplaced"/>
</dbReference>
<name>A0A3Q2UM25_FUNHE</name>
<feature type="region of interest" description="Disordered" evidence="1">
    <location>
        <begin position="254"/>
        <end position="276"/>
    </location>
</feature>
<proteinExistence type="predicted"/>
<feature type="domain" description="RGS" evidence="2">
    <location>
        <begin position="502"/>
        <end position="608"/>
    </location>
</feature>
<dbReference type="InterPro" id="IPR036305">
    <property type="entry name" value="RGS_sf"/>
</dbReference>
<accession>A0A3Q2UM25</accession>
<dbReference type="GO" id="GO:0005634">
    <property type="term" value="C:nucleus"/>
    <property type="evidence" value="ECO:0007669"/>
    <property type="project" value="TreeGrafter"/>
</dbReference>
<feature type="region of interest" description="Disordered" evidence="1">
    <location>
        <begin position="659"/>
        <end position="680"/>
    </location>
</feature>
<dbReference type="InterPro" id="IPR016137">
    <property type="entry name" value="RGS"/>
</dbReference>
<dbReference type="Gene3D" id="1.10.167.10">
    <property type="entry name" value="Regulator of G-protein Signalling 4, domain 2"/>
    <property type="match status" value="4"/>
</dbReference>
<evidence type="ECO:0000259" key="2">
    <source>
        <dbReference type="PROSITE" id="PS50132"/>
    </source>
</evidence>
<dbReference type="PANTHER" id="PTHR46583">
    <property type="entry name" value="REGULATOR OF G-PROTEIN SIGNALING 22"/>
    <property type="match status" value="1"/>
</dbReference>
<keyword evidence="4" id="KW-1185">Reference proteome</keyword>
<dbReference type="PROSITE" id="PS50132">
    <property type="entry name" value="RGS"/>
    <property type="match status" value="2"/>
</dbReference>
<evidence type="ECO:0000313" key="4">
    <source>
        <dbReference type="Proteomes" id="UP000265000"/>
    </source>
</evidence>
<evidence type="ECO:0000256" key="1">
    <source>
        <dbReference type="SAM" id="MobiDB-lite"/>
    </source>
</evidence>